<dbReference type="KEGG" id="esi:Exig_1322"/>
<dbReference type="Proteomes" id="UP000001681">
    <property type="component" value="Chromosome"/>
</dbReference>
<evidence type="ECO:0000313" key="2">
    <source>
        <dbReference type="Proteomes" id="UP000001681"/>
    </source>
</evidence>
<organism evidence="1 2">
    <name type="scientific">Exiguobacterium sibiricum (strain DSM 17290 / CCUG 55495 / CIP 109462 / JCM 13490 / 255-15)</name>
    <dbReference type="NCBI Taxonomy" id="262543"/>
    <lineage>
        <taxon>Bacteria</taxon>
        <taxon>Bacillati</taxon>
        <taxon>Bacillota</taxon>
        <taxon>Bacilli</taxon>
        <taxon>Bacillales</taxon>
        <taxon>Bacillales Family XII. Incertae Sedis</taxon>
        <taxon>Exiguobacterium</taxon>
    </lineage>
</organism>
<dbReference type="EMBL" id="CP001022">
    <property type="protein sequence ID" value="ACB60794.1"/>
    <property type="molecule type" value="Genomic_DNA"/>
</dbReference>
<proteinExistence type="predicted"/>
<dbReference type="STRING" id="262543.Exig_1322"/>
<dbReference type="HOGENOM" id="CLU_168954_1_0_9"/>
<evidence type="ECO:0000313" key="1">
    <source>
        <dbReference type="EMBL" id="ACB60794.1"/>
    </source>
</evidence>
<accession>B1YFB8</accession>
<sequence length="84" mass="9911">MSIRWKEETIVFETFREADVWADAFANEIYGRTINGYCTPDHKIACALTFYLAHVPEFRVQTAEIPFEDLTYYQVWVEIVELQA</sequence>
<name>B1YFB8_EXIS2</name>
<reference evidence="2" key="3">
    <citation type="submission" date="2008-04" db="EMBL/GenBank/DDBJ databases">
        <title>Complete sequence of chromosome of Exiguobacterium sibiricum 255-15.</title>
        <authorList>
            <consortium name="US DOE Joint Genome Institute"/>
            <person name="Copeland A."/>
            <person name="Lucas S."/>
            <person name="Lapidus A."/>
            <person name="Glavina del Rio T."/>
            <person name="Dalin E."/>
            <person name="Tice H."/>
            <person name="Bruce D."/>
            <person name="Goodwin L."/>
            <person name="Pitluck S."/>
            <person name="Kiss H."/>
            <person name="Chertkov O."/>
            <person name="Monk C."/>
            <person name="Brettin T."/>
            <person name="Detter J.C."/>
            <person name="Han C."/>
            <person name="Kuske C.R."/>
            <person name="Schmutz J."/>
            <person name="Larimer F."/>
            <person name="Land M."/>
            <person name="Hauser L."/>
            <person name="Kyrpides N."/>
            <person name="Mikhailova N."/>
            <person name="Vishnivetskaya T."/>
            <person name="Rodrigues D.F."/>
            <person name="Gilichinsky D."/>
            <person name="Tiedje J."/>
            <person name="Richardson P."/>
        </authorList>
    </citation>
    <scope>NUCLEOTIDE SEQUENCE [LARGE SCALE GENOMIC DNA]</scope>
    <source>
        <strain evidence="2">DSM 17290 / CIP 109462 / JCM 13490 / 255-15</strain>
    </source>
</reference>
<protein>
    <submittedName>
        <fullName evidence="1">Uncharacterized protein</fullName>
    </submittedName>
</protein>
<dbReference type="RefSeq" id="WP_012370215.1">
    <property type="nucleotide sequence ID" value="NC_010556.1"/>
</dbReference>
<dbReference type="AlphaFoldDB" id="B1YFB8"/>
<keyword evidence="2" id="KW-1185">Reference proteome</keyword>
<reference evidence="1 2" key="1">
    <citation type="journal article" date="2006" name="Extremophiles">
        <title>Characterization of Exiguobacterium isolates from the Siberian permafrost. Description of Exiguobacterium sibiricum sp. nov.</title>
        <authorList>
            <person name="Rodrigues D.F."/>
            <person name="Goris J."/>
            <person name="Vishnivetskaya T."/>
            <person name="Gilichinsky D."/>
            <person name="Thomashow M.F."/>
            <person name="Tiedje J.M."/>
        </authorList>
    </citation>
    <scope>NUCLEOTIDE SEQUENCE [LARGE SCALE GENOMIC DNA]</scope>
    <source>
        <strain evidence="2">DSM 17290 / CIP 109462 / JCM 13490 / 255-15</strain>
    </source>
</reference>
<dbReference type="eggNOG" id="ENOG5033EED">
    <property type="taxonomic scope" value="Bacteria"/>
</dbReference>
<gene>
    <name evidence="1" type="ordered locus">Exig_1322</name>
</gene>
<reference evidence="1 2" key="2">
    <citation type="journal article" date="2008" name="BMC Genomics">
        <title>Architecture of thermal adaptation in an Exiguobacterium sibiricum strain isolated from 3 million year old permafrost: a genome and transcriptome approach.</title>
        <authorList>
            <person name="Rodrigues D.F."/>
            <person name="Ivanova N."/>
            <person name="He Z."/>
            <person name="Huebner M."/>
            <person name="Zhou J."/>
            <person name="Tiedje J.M."/>
        </authorList>
    </citation>
    <scope>NUCLEOTIDE SEQUENCE [LARGE SCALE GENOMIC DNA]</scope>
    <source>
        <strain evidence="2">DSM 17290 / CIP 109462 / JCM 13490 / 255-15</strain>
    </source>
</reference>